<feature type="transmembrane region" description="Helical" evidence="1">
    <location>
        <begin position="56"/>
        <end position="74"/>
    </location>
</feature>
<feature type="transmembrane region" description="Helical" evidence="1">
    <location>
        <begin position="16"/>
        <end position="35"/>
    </location>
</feature>
<keyword evidence="1" id="KW-0812">Transmembrane</keyword>
<keyword evidence="1" id="KW-0472">Membrane</keyword>
<keyword evidence="1" id="KW-1133">Transmembrane helix</keyword>
<proteinExistence type="predicted"/>
<reference evidence="2" key="1">
    <citation type="submission" date="2014-11" db="EMBL/GenBank/DDBJ databases">
        <authorList>
            <person name="Amaro Gonzalez C."/>
        </authorList>
    </citation>
    <scope>NUCLEOTIDE SEQUENCE</scope>
</reference>
<dbReference type="EMBL" id="GBXM01097093">
    <property type="protein sequence ID" value="JAH11484.1"/>
    <property type="molecule type" value="Transcribed_RNA"/>
</dbReference>
<reference evidence="2" key="2">
    <citation type="journal article" date="2015" name="Fish Shellfish Immunol.">
        <title>Early steps in the European eel (Anguilla anguilla)-Vibrio vulnificus interaction in the gills: Role of the RtxA13 toxin.</title>
        <authorList>
            <person name="Callol A."/>
            <person name="Pajuelo D."/>
            <person name="Ebbesson L."/>
            <person name="Teles M."/>
            <person name="MacKenzie S."/>
            <person name="Amaro C."/>
        </authorList>
    </citation>
    <scope>NUCLEOTIDE SEQUENCE</scope>
</reference>
<dbReference type="AlphaFoldDB" id="A0A0E9Q414"/>
<name>A0A0E9Q414_ANGAN</name>
<accession>A0A0E9Q414</accession>
<sequence length="87" mass="10111">MAFLIPCQRQFTICTTFQGVSVASFHVLQLVFYYLKGKNKIRRGTALQRPMLSIPVLVEIYSLPFAAKSFFYFHSRNENVNKILFNT</sequence>
<evidence type="ECO:0000313" key="2">
    <source>
        <dbReference type="EMBL" id="JAH11484.1"/>
    </source>
</evidence>
<organism evidence="2">
    <name type="scientific">Anguilla anguilla</name>
    <name type="common">European freshwater eel</name>
    <name type="synonym">Muraena anguilla</name>
    <dbReference type="NCBI Taxonomy" id="7936"/>
    <lineage>
        <taxon>Eukaryota</taxon>
        <taxon>Metazoa</taxon>
        <taxon>Chordata</taxon>
        <taxon>Craniata</taxon>
        <taxon>Vertebrata</taxon>
        <taxon>Euteleostomi</taxon>
        <taxon>Actinopterygii</taxon>
        <taxon>Neopterygii</taxon>
        <taxon>Teleostei</taxon>
        <taxon>Anguilliformes</taxon>
        <taxon>Anguillidae</taxon>
        <taxon>Anguilla</taxon>
    </lineage>
</organism>
<protein>
    <submittedName>
        <fullName evidence="2">Uncharacterized protein</fullName>
    </submittedName>
</protein>
<evidence type="ECO:0000256" key="1">
    <source>
        <dbReference type="SAM" id="Phobius"/>
    </source>
</evidence>